<comment type="caution">
    <text evidence="3">The sequence shown here is derived from an EMBL/GenBank/DDBJ whole genome shotgun (WGS) entry which is preliminary data.</text>
</comment>
<feature type="domain" description="Insertion element IS150 protein InsJ-like helix-turn-helix" evidence="2">
    <location>
        <begin position="63"/>
        <end position="92"/>
    </location>
</feature>
<dbReference type="OrthoDB" id="9842347at2"/>
<evidence type="ECO:0000256" key="1">
    <source>
        <dbReference type="SAM" id="MobiDB-lite"/>
    </source>
</evidence>
<feature type="region of interest" description="Disordered" evidence="1">
    <location>
        <begin position="1"/>
        <end position="41"/>
    </location>
</feature>
<name>A0A2T0RDM3_9RHOB</name>
<feature type="compositionally biased region" description="Polar residues" evidence="1">
    <location>
        <begin position="7"/>
        <end position="25"/>
    </location>
</feature>
<sequence>MTDQPDETQPTNVANTPSASEQSKVATEGDILPPTPANHVRNMGRLRSEQQWEIVREHLHPMVMQNRSGAAIASEFGISVDTAYRWRKRLLEELRHEAVAMQPRDFIMESLSSLRRARGEAWDRFEAAQDETSKRACLNLIIQTENHFARIGERIGFYGRAGDRPMEAKSYGEFGGDNGEEGIRTLQKMLLQFMSEPDAGDKTVEVVDERETYDDLLSEVRAEVSEPTLDVVTDMIVDDPAQLARLIRRRRPPAISEPS</sequence>
<evidence type="ECO:0000313" key="4">
    <source>
        <dbReference type="Proteomes" id="UP000239480"/>
    </source>
</evidence>
<proteinExistence type="predicted"/>
<dbReference type="Proteomes" id="UP000239480">
    <property type="component" value="Unassembled WGS sequence"/>
</dbReference>
<dbReference type="RefSeq" id="WP_106208557.1">
    <property type="nucleotide sequence ID" value="NZ_PVTD01000025.1"/>
</dbReference>
<dbReference type="InterPro" id="IPR055247">
    <property type="entry name" value="InsJ-like_HTH"/>
</dbReference>
<reference evidence="3 4" key="1">
    <citation type="submission" date="2018-03" db="EMBL/GenBank/DDBJ databases">
        <title>Genomic Encyclopedia of Archaeal and Bacterial Type Strains, Phase II (KMG-II): from individual species to whole genera.</title>
        <authorList>
            <person name="Goeker M."/>
        </authorList>
    </citation>
    <scope>NUCLEOTIDE SEQUENCE [LARGE SCALE GENOMIC DNA]</scope>
    <source>
        <strain evidence="3 4">DSM 29328</strain>
    </source>
</reference>
<dbReference type="EMBL" id="PVTD01000025">
    <property type="protein sequence ID" value="PRY19286.1"/>
    <property type="molecule type" value="Genomic_DNA"/>
</dbReference>
<evidence type="ECO:0000313" key="3">
    <source>
        <dbReference type="EMBL" id="PRY19286.1"/>
    </source>
</evidence>
<dbReference type="Pfam" id="PF13518">
    <property type="entry name" value="HTH_28"/>
    <property type="match status" value="1"/>
</dbReference>
<organism evidence="3 4">
    <name type="scientific">Aliiruegeria haliotis</name>
    <dbReference type="NCBI Taxonomy" id="1280846"/>
    <lineage>
        <taxon>Bacteria</taxon>
        <taxon>Pseudomonadati</taxon>
        <taxon>Pseudomonadota</taxon>
        <taxon>Alphaproteobacteria</taxon>
        <taxon>Rhodobacterales</taxon>
        <taxon>Roseobacteraceae</taxon>
        <taxon>Aliiruegeria</taxon>
    </lineage>
</organism>
<accession>A0A2T0RDM3</accession>
<dbReference type="AlphaFoldDB" id="A0A2T0RDM3"/>
<gene>
    <name evidence="3" type="ORF">CLV78_1252</name>
</gene>
<keyword evidence="4" id="KW-1185">Reference proteome</keyword>
<evidence type="ECO:0000259" key="2">
    <source>
        <dbReference type="Pfam" id="PF13518"/>
    </source>
</evidence>
<protein>
    <recommendedName>
        <fullName evidence="2">Insertion element IS150 protein InsJ-like helix-turn-helix domain-containing protein</fullName>
    </recommendedName>
</protein>